<sequence>MAAVMWFKEATLFAISLAGPAIPPTIVTDGICLAGWQTYRARRLQQPPTIKHLDVVSVVLSGVTWVLFSQGSEEAYATKVAWCLWLSVWVNYIANTYLLVLVRYCRLTWSLVLVTISIYVVSSVVSTLIEANTSSETNASQTGLIDAVTICSVPGLSLPELGNGYPENGGQN</sequence>
<dbReference type="RefSeq" id="XP_047768159.1">
    <property type="nucleotide sequence ID" value="XM_047911680.1"/>
</dbReference>
<keyword evidence="1" id="KW-0472">Membrane</keyword>
<keyword evidence="1" id="KW-1133">Transmembrane helix</keyword>
<reference evidence="2" key="2">
    <citation type="journal article" date="2022" name="Microb. Genom.">
        <title>A chromosome-scale genome assembly of the tomato pathogen Cladosporium fulvum reveals a compartmentalized genome architecture and the presence of a dispensable chromosome.</title>
        <authorList>
            <person name="Zaccaron A.Z."/>
            <person name="Chen L.H."/>
            <person name="Samaras A."/>
            <person name="Stergiopoulos I."/>
        </authorList>
    </citation>
    <scope>NUCLEOTIDE SEQUENCE</scope>
    <source>
        <strain evidence="2">Race5_Kim</strain>
    </source>
</reference>
<dbReference type="KEGG" id="ffu:CLAFUR5_12532"/>
<dbReference type="Proteomes" id="UP000756132">
    <property type="component" value="Chromosome 11"/>
</dbReference>
<feature type="transmembrane region" description="Helical" evidence="1">
    <location>
        <begin position="50"/>
        <end position="68"/>
    </location>
</feature>
<name>A0A9Q8PJU7_PASFU</name>
<dbReference type="GeneID" id="71992410"/>
<evidence type="ECO:0000313" key="3">
    <source>
        <dbReference type="Proteomes" id="UP000756132"/>
    </source>
</evidence>
<keyword evidence="3" id="KW-1185">Reference proteome</keyword>
<keyword evidence="1" id="KW-0812">Transmembrane</keyword>
<evidence type="ECO:0000256" key="1">
    <source>
        <dbReference type="SAM" id="Phobius"/>
    </source>
</evidence>
<reference evidence="2" key="1">
    <citation type="submission" date="2021-12" db="EMBL/GenBank/DDBJ databases">
        <authorList>
            <person name="Zaccaron A."/>
            <person name="Stergiopoulos I."/>
        </authorList>
    </citation>
    <scope>NUCLEOTIDE SEQUENCE</scope>
    <source>
        <strain evidence="2">Race5_Kim</strain>
    </source>
</reference>
<feature type="transmembrane region" description="Helical" evidence="1">
    <location>
        <begin position="107"/>
        <end position="129"/>
    </location>
</feature>
<accession>A0A9Q8PJU7</accession>
<proteinExistence type="predicted"/>
<gene>
    <name evidence="2" type="ORF">CLAFUR5_12532</name>
</gene>
<dbReference type="AlphaFoldDB" id="A0A9Q8PJU7"/>
<dbReference type="EMBL" id="CP090173">
    <property type="protein sequence ID" value="UJO23793.1"/>
    <property type="molecule type" value="Genomic_DNA"/>
</dbReference>
<organism evidence="2 3">
    <name type="scientific">Passalora fulva</name>
    <name type="common">Tomato leaf mold</name>
    <name type="synonym">Cladosporium fulvum</name>
    <dbReference type="NCBI Taxonomy" id="5499"/>
    <lineage>
        <taxon>Eukaryota</taxon>
        <taxon>Fungi</taxon>
        <taxon>Dikarya</taxon>
        <taxon>Ascomycota</taxon>
        <taxon>Pezizomycotina</taxon>
        <taxon>Dothideomycetes</taxon>
        <taxon>Dothideomycetidae</taxon>
        <taxon>Mycosphaerellales</taxon>
        <taxon>Mycosphaerellaceae</taxon>
        <taxon>Fulvia</taxon>
    </lineage>
</organism>
<feature type="transmembrane region" description="Helical" evidence="1">
    <location>
        <begin position="80"/>
        <end position="101"/>
    </location>
</feature>
<protein>
    <submittedName>
        <fullName evidence="2">Uncharacterized protein</fullName>
    </submittedName>
</protein>
<evidence type="ECO:0000313" key="2">
    <source>
        <dbReference type="EMBL" id="UJO23793.1"/>
    </source>
</evidence>